<evidence type="ECO:0000256" key="8">
    <source>
        <dbReference type="ARBA" id="ARBA00022932"/>
    </source>
</evidence>
<evidence type="ECO:0000256" key="9">
    <source>
        <dbReference type="ARBA" id="ARBA00023172"/>
    </source>
</evidence>
<keyword evidence="9" id="KW-0233">DNA recombination</keyword>
<dbReference type="GO" id="GO:0003887">
    <property type="term" value="F:DNA-directed DNA polymerase activity"/>
    <property type="evidence" value="ECO:0007669"/>
    <property type="project" value="UniProtKB-KW"/>
</dbReference>
<accession>A0A8K0C7Y4</accession>
<keyword evidence="1" id="KW-0540">Nuclease</keyword>
<gene>
    <name evidence="12" type="ORF">ILUMI_23961</name>
</gene>
<dbReference type="GO" id="GO:0046872">
    <property type="term" value="F:metal ion binding"/>
    <property type="evidence" value="ECO:0007669"/>
    <property type="project" value="UniProtKB-KW"/>
</dbReference>
<dbReference type="GO" id="GO:0015074">
    <property type="term" value="P:DNA integration"/>
    <property type="evidence" value="ECO:0007669"/>
    <property type="project" value="UniProtKB-KW"/>
</dbReference>
<evidence type="ECO:0000256" key="3">
    <source>
        <dbReference type="ARBA" id="ARBA00022759"/>
    </source>
</evidence>
<keyword evidence="13" id="KW-1185">Reference proteome</keyword>
<dbReference type="Gene3D" id="3.30.420.10">
    <property type="entry name" value="Ribonuclease H-like superfamily/Ribonuclease H"/>
    <property type="match status" value="1"/>
</dbReference>
<keyword evidence="4" id="KW-0378">Hydrolase</keyword>
<name>A0A8K0C7Y4_IGNLU</name>
<keyword evidence="8" id="KW-0548">Nucleotidyltransferase</keyword>
<dbReference type="InterPro" id="IPR039537">
    <property type="entry name" value="Retrotran_Ty1/copia-like"/>
</dbReference>
<dbReference type="Proteomes" id="UP000801492">
    <property type="component" value="Unassembled WGS sequence"/>
</dbReference>
<dbReference type="EMBL" id="VTPC01090641">
    <property type="protein sequence ID" value="KAF2882219.1"/>
    <property type="molecule type" value="Genomic_DNA"/>
</dbReference>
<dbReference type="InterPro" id="IPR012337">
    <property type="entry name" value="RNaseH-like_sf"/>
</dbReference>
<evidence type="ECO:0000259" key="11">
    <source>
        <dbReference type="Pfam" id="PF25597"/>
    </source>
</evidence>
<organism evidence="12 13">
    <name type="scientific">Ignelater luminosus</name>
    <name type="common">Cucubano</name>
    <name type="synonym">Pyrophorus luminosus</name>
    <dbReference type="NCBI Taxonomy" id="2038154"/>
    <lineage>
        <taxon>Eukaryota</taxon>
        <taxon>Metazoa</taxon>
        <taxon>Ecdysozoa</taxon>
        <taxon>Arthropoda</taxon>
        <taxon>Hexapoda</taxon>
        <taxon>Insecta</taxon>
        <taxon>Pterygota</taxon>
        <taxon>Neoptera</taxon>
        <taxon>Endopterygota</taxon>
        <taxon>Coleoptera</taxon>
        <taxon>Polyphaga</taxon>
        <taxon>Elateriformia</taxon>
        <taxon>Elateroidea</taxon>
        <taxon>Elateridae</taxon>
        <taxon>Agrypninae</taxon>
        <taxon>Pyrophorini</taxon>
        <taxon>Ignelater</taxon>
    </lineage>
</organism>
<evidence type="ECO:0000256" key="6">
    <source>
        <dbReference type="ARBA" id="ARBA00022908"/>
    </source>
</evidence>
<feature type="domain" description="Retroviral polymerase SH3-like" evidence="11">
    <location>
        <begin position="79"/>
        <end position="107"/>
    </location>
</feature>
<dbReference type="AlphaFoldDB" id="A0A8K0C7Y4"/>
<feature type="region of interest" description="Disordered" evidence="10">
    <location>
        <begin position="143"/>
        <end position="179"/>
    </location>
</feature>
<protein>
    <recommendedName>
        <fullName evidence="11">Retroviral polymerase SH3-like domain-containing protein</fullName>
    </recommendedName>
</protein>
<feature type="compositionally biased region" description="Basic residues" evidence="10">
    <location>
        <begin position="158"/>
        <end position="179"/>
    </location>
</feature>
<feature type="compositionally biased region" description="Basic and acidic residues" evidence="10">
    <location>
        <begin position="143"/>
        <end position="157"/>
    </location>
</feature>
<dbReference type="GO" id="GO:0003964">
    <property type="term" value="F:RNA-directed DNA polymerase activity"/>
    <property type="evidence" value="ECO:0007669"/>
    <property type="project" value="UniProtKB-KW"/>
</dbReference>
<reference evidence="12" key="1">
    <citation type="submission" date="2019-08" db="EMBL/GenBank/DDBJ databases">
        <title>The genome of the North American firefly Photinus pyralis.</title>
        <authorList>
            <consortium name="Photinus pyralis genome working group"/>
            <person name="Fallon T.R."/>
            <person name="Sander Lower S.E."/>
            <person name="Weng J.-K."/>
        </authorList>
    </citation>
    <scope>NUCLEOTIDE SEQUENCE</scope>
    <source>
        <strain evidence="12">TRF0915ILg1</strain>
        <tissue evidence="12">Whole body</tissue>
    </source>
</reference>
<keyword evidence="5" id="KW-0460">Magnesium</keyword>
<dbReference type="PANTHER" id="PTHR42648:SF11">
    <property type="entry name" value="TRANSPOSON TY4-P GAG-POL POLYPROTEIN"/>
    <property type="match status" value="1"/>
</dbReference>
<dbReference type="InterPro" id="IPR036397">
    <property type="entry name" value="RNaseH_sf"/>
</dbReference>
<sequence length="312" mass="36663">MVVNNIPGISERFNRTILNMARCIIFDSGMSKSFRDEAIRTAAYILNRLPTSAVESNSTAAELWFQQKVNTDNIRVFDSKAYTHVPKELRGKLDERSKPMLMIGYTLNGIQTEELWKQRTNQEVYALYRERRITTYVEVQRPKGPEHTERMAGERLSTRRKPIGRRRKRKPRTRPTRPVMHNKYRCDQANVNVTTQLNYFWSFGNSHCPFQTASLSSHLSPTRPDLSFAVTYFSQFQNCFNMIQRKYFKDIVRYLKYTENYGIKCVKSGNLDVNVSADFDFAHDVNDRKSINGYILKSNNKIVFWKTKKYKQ</sequence>
<evidence type="ECO:0000256" key="10">
    <source>
        <dbReference type="SAM" id="MobiDB-lite"/>
    </source>
</evidence>
<dbReference type="GO" id="GO:0004519">
    <property type="term" value="F:endonuclease activity"/>
    <property type="evidence" value="ECO:0007669"/>
    <property type="project" value="UniProtKB-KW"/>
</dbReference>
<evidence type="ECO:0000256" key="7">
    <source>
        <dbReference type="ARBA" id="ARBA00022918"/>
    </source>
</evidence>
<dbReference type="SUPFAM" id="SSF53098">
    <property type="entry name" value="Ribonuclease H-like"/>
    <property type="match status" value="1"/>
</dbReference>
<dbReference type="GO" id="GO:0016787">
    <property type="term" value="F:hydrolase activity"/>
    <property type="evidence" value="ECO:0007669"/>
    <property type="project" value="UniProtKB-KW"/>
</dbReference>
<keyword evidence="2" id="KW-0479">Metal-binding</keyword>
<evidence type="ECO:0000256" key="4">
    <source>
        <dbReference type="ARBA" id="ARBA00022801"/>
    </source>
</evidence>
<dbReference type="GO" id="GO:0003676">
    <property type="term" value="F:nucleic acid binding"/>
    <property type="evidence" value="ECO:0007669"/>
    <property type="project" value="InterPro"/>
</dbReference>
<proteinExistence type="predicted"/>
<keyword evidence="3" id="KW-0255">Endonuclease</keyword>
<keyword evidence="7" id="KW-0695">RNA-directed DNA polymerase</keyword>
<keyword evidence="6" id="KW-0229">DNA integration</keyword>
<dbReference type="Pfam" id="PF25597">
    <property type="entry name" value="SH3_retrovirus"/>
    <property type="match status" value="1"/>
</dbReference>
<keyword evidence="8" id="KW-0808">Transferase</keyword>
<keyword evidence="8" id="KW-0239">DNA-directed DNA polymerase</keyword>
<dbReference type="PANTHER" id="PTHR42648">
    <property type="entry name" value="TRANSPOSASE, PUTATIVE-RELATED"/>
    <property type="match status" value="1"/>
</dbReference>
<evidence type="ECO:0000256" key="2">
    <source>
        <dbReference type="ARBA" id="ARBA00022723"/>
    </source>
</evidence>
<evidence type="ECO:0000256" key="1">
    <source>
        <dbReference type="ARBA" id="ARBA00022722"/>
    </source>
</evidence>
<comment type="caution">
    <text evidence="12">The sequence shown here is derived from an EMBL/GenBank/DDBJ whole genome shotgun (WGS) entry which is preliminary data.</text>
</comment>
<evidence type="ECO:0000313" key="13">
    <source>
        <dbReference type="Proteomes" id="UP000801492"/>
    </source>
</evidence>
<evidence type="ECO:0000313" key="12">
    <source>
        <dbReference type="EMBL" id="KAF2882219.1"/>
    </source>
</evidence>
<evidence type="ECO:0000256" key="5">
    <source>
        <dbReference type="ARBA" id="ARBA00022842"/>
    </source>
</evidence>
<dbReference type="GO" id="GO:0006310">
    <property type="term" value="P:DNA recombination"/>
    <property type="evidence" value="ECO:0007669"/>
    <property type="project" value="UniProtKB-KW"/>
</dbReference>
<dbReference type="InterPro" id="IPR057670">
    <property type="entry name" value="SH3_retrovirus"/>
</dbReference>
<dbReference type="OrthoDB" id="6775464at2759"/>